<name>A0A9D4QY80_DREPO</name>
<dbReference type="PANTHER" id="PTHR12916:SF4">
    <property type="entry name" value="UNINFLATABLE, ISOFORM C"/>
    <property type="match status" value="1"/>
</dbReference>
<evidence type="ECO:0000256" key="3">
    <source>
        <dbReference type="ARBA" id="ARBA00022737"/>
    </source>
</evidence>
<keyword evidence="3" id="KW-0677">Repeat</keyword>
<comment type="caution">
    <text evidence="6">Lacks conserved residue(s) required for the propagation of feature annotation.</text>
</comment>
<dbReference type="InterPro" id="IPR000742">
    <property type="entry name" value="EGF"/>
</dbReference>
<feature type="domain" description="EGF-like" evidence="7">
    <location>
        <begin position="154"/>
        <end position="190"/>
    </location>
</feature>
<feature type="domain" description="EGF-like" evidence="7">
    <location>
        <begin position="50"/>
        <end position="86"/>
    </location>
</feature>
<evidence type="ECO:0000256" key="1">
    <source>
        <dbReference type="ARBA" id="ARBA00022536"/>
    </source>
</evidence>
<keyword evidence="1 6" id="KW-0245">EGF-like domain</keyword>
<protein>
    <recommendedName>
        <fullName evidence="7">EGF-like domain-containing protein</fullName>
    </recommendedName>
</protein>
<evidence type="ECO:0000256" key="6">
    <source>
        <dbReference type="PROSITE-ProRule" id="PRU00076"/>
    </source>
</evidence>
<evidence type="ECO:0000259" key="7">
    <source>
        <dbReference type="PROSITE" id="PS50026"/>
    </source>
</evidence>
<comment type="caution">
    <text evidence="8">The sequence shown here is derived from an EMBL/GenBank/DDBJ whole genome shotgun (WGS) entry which is preliminary data.</text>
</comment>
<reference evidence="8" key="2">
    <citation type="submission" date="2020-11" db="EMBL/GenBank/DDBJ databases">
        <authorList>
            <person name="McCartney M.A."/>
            <person name="Auch B."/>
            <person name="Kono T."/>
            <person name="Mallez S."/>
            <person name="Becker A."/>
            <person name="Gohl D.M."/>
            <person name="Silverstein K.A.T."/>
            <person name="Koren S."/>
            <person name="Bechman K.B."/>
            <person name="Herman A."/>
            <person name="Abrahante J.E."/>
            <person name="Garbe J."/>
        </authorList>
    </citation>
    <scope>NUCLEOTIDE SEQUENCE</scope>
    <source>
        <strain evidence="8">Duluth1</strain>
        <tissue evidence="8">Whole animal</tissue>
    </source>
</reference>
<organism evidence="8 9">
    <name type="scientific">Dreissena polymorpha</name>
    <name type="common">Zebra mussel</name>
    <name type="synonym">Mytilus polymorpha</name>
    <dbReference type="NCBI Taxonomy" id="45954"/>
    <lineage>
        <taxon>Eukaryota</taxon>
        <taxon>Metazoa</taxon>
        <taxon>Spiralia</taxon>
        <taxon>Lophotrochozoa</taxon>
        <taxon>Mollusca</taxon>
        <taxon>Bivalvia</taxon>
        <taxon>Autobranchia</taxon>
        <taxon>Heteroconchia</taxon>
        <taxon>Euheterodonta</taxon>
        <taxon>Imparidentia</taxon>
        <taxon>Neoheterodontei</taxon>
        <taxon>Myida</taxon>
        <taxon>Dreissenoidea</taxon>
        <taxon>Dreissenidae</taxon>
        <taxon>Dreissena</taxon>
    </lineage>
</organism>
<dbReference type="Pfam" id="PF00008">
    <property type="entry name" value="EGF"/>
    <property type="match status" value="1"/>
</dbReference>
<dbReference type="InterPro" id="IPR001881">
    <property type="entry name" value="EGF-like_Ca-bd_dom"/>
</dbReference>
<reference evidence="8" key="1">
    <citation type="journal article" date="2019" name="bioRxiv">
        <title>The Genome of the Zebra Mussel, Dreissena polymorpha: A Resource for Invasive Species Research.</title>
        <authorList>
            <person name="McCartney M.A."/>
            <person name="Auch B."/>
            <person name="Kono T."/>
            <person name="Mallez S."/>
            <person name="Zhang Y."/>
            <person name="Obille A."/>
            <person name="Becker A."/>
            <person name="Abrahante J.E."/>
            <person name="Garbe J."/>
            <person name="Badalamenti J.P."/>
            <person name="Herman A."/>
            <person name="Mangelson H."/>
            <person name="Liachko I."/>
            <person name="Sullivan S."/>
            <person name="Sone E.D."/>
            <person name="Koren S."/>
            <person name="Silverstein K.A.T."/>
            <person name="Beckman K.B."/>
            <person name="Gohl D.M."/>
        </authorList>
    </citation>
    <scope>NUCLEOTIDE SEQUENCE</scope>
    <source>
        <strain evidence="8">Duluth1</strain>
        <tissue evidence="8">Whole animal</tissue>
    </source>
</reference>
<keyword evidence="9" id="KW-1185">Reference proteome</keyword>
<dbReference type="SMART" id="SM00179">
    <property type="entry name" value="EGF_CA"/>
    <property type="match status" value="2"/>
</dbReference>
<sequence length="218" mass="24491">MECTAPVAMVTHVFEVYASFIWMCIFVSAHRGSKVLTCVHGYTGKLCDTEIDECVSQPCQHGGQCVDSLNHYTYMCLDGFDGEHCQNEGPVFHICHCLCVFAHLVIRENSAKKVKAARLIHILVITVIHAHRTQPRLCVLALSGLKEVYVKKANIDECSSNPFRSNGICHDETGVFRCECPHGYSGLDCSNGVLRRIEFNVNRRAQFQRWLSTQSGMH</sequence>
<evidence type="ECO:0000313" key="8">
    <source>
        <dbReference type="EMBL" id="KAH3846510.1"/>
    </source>
</evidence>
<dbReference type="PROSITE" id="PS01186">
    <property type="entry name" value="EGF_2"/>
    <property type="match status" value="1"/>
</dbReference>
<gene>
    <name evidence="8" type="ORF">DPMN_088812</name>
</gene>
<dbReference type="FunFam" id="2.10.25.10:FF:000031">
    <property type="entry name" value="neurogenic locus notch homolog protein 3"/>
    <property type="match status" value="1"/>
</dbReference>
<feature type="disulfide bond" evidence="6">
    <location>
        <begin position="180"/>
        <end position="189"/>
    </location>
</feature>
<dbReference type="GO" id="GO:0007219">
    <property type="term" value="P:Notch signaling pathway"/>
    <property type="evidence" value="ECO:0007669"/>
    <property type="project" value="TreeGrafter"/>
</dbReference>
<keyword evidence="4 6" id="KW-1015">Disulfide bond</keyword>
<evidence type="ECO:0000256" key="4">
    <source>
        <dbReference type="ARBA" id="ARBA00023157"/>
    </source>
</evidence>
<dbReference type="EMBL" id="JAIWYP010000003">
    <property type="protein sequence ID" value="KAH3846510.1"/>
    <property type="molecule type" value="Genomic_DNA"/>
</dbReference>
<dbReference type="FunFam" id="2.10.25.10:FF:000472">
    <property type="entry name" value="Uncharacterized protein, isoform A"/>
    <property type="match status" value="1"/>
</dbReference>
<dbReference type="CDD" id="cd00054">
    <property type="entry name" value="EGF_CA"/>
    <property type="match status" value="2"/>
</dbReference>
<evidence type="ECO:0000256" key="2">
    <source>
        <dbReference type="ARBA" id="ARBA00022729"/>
    </source>
</evidence>
<evidence type="ECO:0000256" key="5">
    <source>
        <dbReference type="ARBA" id="ARBA00023180"/>
    </source>
</evidence>
<keyword evidence="5" id="KW-0325">Glycoprotein</keyword>
<dbReference type="SUPFAM" id="SSF57196">
    <property type="entry name" value="EGF/Laminin"/>
    <property type="match status" value="2"/>
</dbReference>
<dbReference type="PROSITE" id="PS50026">
    <property type="entry name" value="EGF_3"/>
    <property type="match status" value="2"/>
</dbReference>
<proteinExistence type="predicted"/>
<dbReference type="GO" id="GO:0005112">
    <property type="term" value="F:Notch binding"/>
    <property type="evidence" value="ECO:0007669"/>
    <property type="project" value="TreeGrafter"/>
</dbReference>
<keyword evidence="2" id="KW-0732">Signal</keyword>
<dbReference type="Gene3D" id="2.10.25.10">
    <property type="entry name" value="Laminin"/>
    <property type="match status" value="2"/>
</dbReference>
<accession>A0A9D4QY80</accession>
<feature type="disulfide bond" evidence="6">
    <location>
        <begin position="76"/>
        <end position="85"/>
    </location>
</feature>
<dbReference type="GO" id="GO:0005509">
    <property type="term" value="F:calcium ion binding"/>
    <property type="evidence" value="ECO:0007669"/>
    <property type="project" value="InterPro"/>
</dbReference>
<dbReference type="Proteomes" id="UP000828390">
    <property type="component" value="Unassembled WGS sequence"/>
</dbReference>
<dbReference type="PROSITE" id="PS00022">
    <property type="entry name" value="EGF_1"/>
    <property type="match status" value="1"/>
</dbReference>
<evidence type="ECO:0000313" key="9">
    <source>
        <dbReference type="Proteomes" id="UP000828390"/>
    </source>
</evidence>
<dbReference type="PANTHER" id="PTHR12916">
    <property type="entry name" value="CYTOCHROME C OXIDASE POLYPEPTIDE VIC-2"/>
    <property type="match status" value="1"/>
</dbReference>
<dbReference type="AlphaFoldDB" id="A0A9D4QY80"/>
<dbReference type="PRINTS" id="PR00010">
    <property type="entry name" value="EGFBLOOD"/>
</dbReference>
<dbReference type="PROSITE" id="PS00010">
    <property type="entry name" value="ASX_HYDROXYL"/>
    <property type="match status" value="1"/>
</dbReference>
<dbReference type="InterPro" id="IPR000152">
    <property type="entry name" value="EGF-type_Asp/Asn_hydroxyl_site"/>
</dbReference>
<dbReference type="SMART" id="SM00181">
    <property type="entry name" value="EGF"/>
    <property type="match status" value="2"/>
</dbReference>